<keyword evidence="2" id="KW-1185">Reference proteome</keyword>
<sequence>DYSETPVDITGQEGAYGLTVTEACNYTTTYVDTQSGTCPIVITRTFTVTDECLNVGTDVQTITIDDTTNPVVTAPDDDTIEACDIAGGLADYSETPVDITGQEGAYGLTITEACAYTTTYVDTQAGTCPIVITRTFTVTDECLNVGTDVQTITIDDTTNPVVTAPDDDTIEACDVATGLTDYSETPVDITGQEGAYGLTITEACAYTTTYVDTQAGTCPIVITRTFTVTDECLNVGTDVQTITIDDTTNPVVTAPDDDTIEACDIAGGLADYSETPVDITGQEGAYGLTITEACNYTITYVDTQTGSCPVVITRTFTVTDECLNVGTDIQTITIDDTTNPVVTAPDDDTIEACDIAGGLADYSETPVDITGQEGAYGLTITEACAYTTTYVDTQAGTCPIVITRTFTVTDECLNVGTDVQTITIDDTTNPVVTAPDDDTIEACDVATGLTDYSETPVDITGQEGAYGLTITEACAYTTTYVDTQAGTCPIVITRTFTVTDECLNVGTDVQTITIDDTTNPVVTAPDDDTIEACDIAGGLADYSETPVDITGQEGAYGLTITEACAYTTTYVDTQAGTCPIVITRTFTVTDECLNVGTDVQTITIDDTTNPVVTAPDDDTIEACDIAGGLADYSETPVDITGQEGAYGLTITEACNYTTTYVDTQAGTCPIVITRTFTVTDECLNVGTDVQTITIDDTTNPVVTAPDDDTIEACDIAGGLADYSETPVDITGQEGAYGLTITEACAYTTTYVDTQAGTCPIVITRTFTVTDECLNVGTDVQTITIDDTTNPVVTAPDDDTIEACDIAGGLADYSETPVDITGQEGAYGLTVTEACNYTTTYVDTQAGTCPIVITRTFTVTDECLNVGTDVQTITIDDTTNPVVTAPDNDTIEACDIAGGLADYSETPVDITGQEGAYGLTITEACNYTTTYVDTQAGTCPIVITRTFTVTDECLNVGTDVQTITIDDTTNPVITAPDDDTIEACDIAGGLADYSETPVDITGQEGAYGLTITEACNYTTTYVDTQAGTCPVVITRTFTVTDECLNVGTDVQTITIDDTTNPVVTAPDDDTIEACDIAGGLADYSETPVDITGQEGAYGLTVTEACNYTTTYVDTQAGTCPIVITRTFTVTDECLNVGTDVQTITIDDTTAPVVTAPDDDTIEACDIAGGLADYSETPVDITGQEGAYGLTITEACNYTTTYVDTQAGTCPIVITRTFTVTDECLNVGTDVQTITIDDTTAPIVTAPDDDTIEACDATTSLSDYSETPVDITGQEGAYGLTITEACNYTTTYVDTQAGTCPIVITRTFTVTDECLNVGTDVQTITINDTTDPVVTAPDDDTIEACDIADGIADYSETPVDITGQEGAYGLTITEACAYTTTYVDTQTGSCPIVITRTFTVIDECLNEGTDTQTITIDDTTAPVVTAPDDDTIEACDIAGGLADYSETPVDITGQEGAYGLTVTESCNYTTTYVDTQAGACPIVITRTFTVTDECLNVGTDVQTITIDDTTAPVVTAPDDDTIEACDATTSLGDYSETPVDITGQEGAYGLTITEACNYTTTYVDTQAGTCPVVITRTFTVTDECLNVGTDVQTITIDDTTNPVVTAPDDDTIEACDIAGGLTDYSETPVDITGQEGAYGLTITEACNYTTTYVDTQAGTCPVVITRTFTVTDECLNVGTDVQTITIDDTTDPVVTAPDDDAIEACDIAGGLADYSETPVDITGQEGNYGLTITEACNYTTTYVDTQTGTCPILITRTFTVTDECLNVGTDVQTITIDDTTAPVVTAPDDDAFEACEVTTGLADYSETPVDITGQEGAYGLTVTEACNYTTTYVDTQTGTCPVVITRTFTVTDECLNVGTDVQTITIGDATDPVVVAPDDDTIEACSVTTGLADYSETPVDITGQEAAYGVTVTEACNYTITYVDSQAGTCPLVITRTFTVVDECQNEGTDVQIITIGDTTDPVVVAPDDDTIEACDVATGLTDYSETPVDITGQEGAYGLTITEACNYTTTYVDTQAGTCPIVITRTFTVTDECLNVGTDVQTITIGDTTDPVVTAPDDDTIEACDVATGLTDYSETPVDITGQEGAYGLTITEACNYTTTYVDTQAGTCPIVITRTFTVTDECLNVGTDVQTITIDDTTNPVVTAPDDDTIEACNIATGLTDYSETPVDITGQEGAYGLTVTEACNYTTTYVDTQAGTCPIVITRTFTVTDECLNVGTDLQTITIDDTTTPVVTAPDDDTIEACDIANGLADYSETPVDITGQEGAYGLTVTEACNYTTTYVDTQAGTCPIVITRTFTVTDECLNVGTDVQTITIDDTTAPVVTAPDDDTIESCDVGGGLADYSETPVDITGQEGNYGLTITEACNYTTTYVDTQAGTCPIVITRTFTVTDECLNVGTDVQTITIGDTTDPVVTAPDDDTIEACDVASGLTDYSETPVDITGQEGAYGLTVTEACNYTTTYVDTQAGTCPIVITRTFTVTDECLNVGTDVQTITIDDTTNPVVTAPDDDTIEACDIAGGLADYSETPVDITGQEGAYGLTITEACSYTTTYVDTQAGTCPIVITRTFTVTDECLNVGTDIQTITIDDTTNPVVTAPDDDTIEACDIAGGLADYSETPVDITGQEGTYGLTITEACNYTTTYVDTQAGTCPIVITRTFTVTDECLNVGTDVQTITIDDTTNPVVTALDDDTIEACDIANGLADYSETPVDITGQEGAYGLTITEACAYTTTYVDTQAGTCPIVITRTFTVTDECLNVGTDVQTITIDDTTAPIVTAPDDDTIESCDVGGGLADYSETPVDITGQEDAYGLTINEACNYTTTYVDTQAGSCPVVITRTFTVTDECLNVGTDVQTITIGDTTDPVVTAPDDDTIEACDLATGLTDYSETPVDITGQEGNYGLTITEACNYTTTYVDTQAGTCPIVITRTFTVTDECLNVGTDVQTITIDDTTNPVVTAPDDDTIEACDVATGLTDYSETPVDITGQEGAYGLTITEACDYTVTYMDTQTGTCPIVITRTFTVTDECLNVGTDVQTITIDDTTAPVITAPDDDTIEACDIAGGLTDYSETPVDITGQEGAYGLTITEACNYTTTYVDTQAGTCPIVITRTFTVTDECLNVGTDVQTITIDDTTAPVVTAPDDDTIEACDIAGGLADYSETPVDITGQGGTYGLTITEACNYTTTYVDTQAGTCPIVITRTFTVTDECLNVGTDVQTITIDDTTNPVVTAPDDDTIEACDVATGLTDYSETPVDITGQEGAYGLTITEACNYTTTYVDTQTGTCPIVITRTFTVTDECLNVGTDVQTITIDDTTAPVVTAPDDDTIESCDVGGGLADYSETPVDITGQEGAYGLTITEACNYTTTYVDTQTGSCPVVITRTFTVTDECLNVGSDVQTITIGDTTDPVVTAPDDDTIEACDVATGLTDYSETPVDITGQEGNYGLTITEACNYTTTYVDTQAGTCPIVITRTFTVTDECLNFGTDVQTITIDDTTNPVVTAPDDDTIEACDVSTGLTDYSETPVDITGQEGAYGLTVTEACNYTTTYVDTQAGTCPVVITRTFTVTDECLNVGTDVQTITIDDTTAPVVTAPDDDAIEACDATTSLPDYSETPVDITGQEGAYGLTVTEACNYTTTYVDTQAGTCPIVITRTFTVTDECLNVGTDVQTITIDDATAPVVTAPDDDTIEACDVATGLTDYSETPVDITGQEGNYGLTITENCNYTTTYVDTQTGTCPIVITRTFTVTDECLNVGTDVQTITIDDTTNPVVTAPDDDTIEACDVATALTDYSETPVDITGQEGAYGLTITEACNYTTTYVDTQAGTCPIVITRTFTVTDECLNVGTDVQTITIDDTTNPVVTAPDDDTIESCDVGGGLADYSETPVDITGQEGAYGLTITEACNYTTTYVDTQTGSCPVVITRTFTVTDECLNVGTDVQTITIGDTTDPVVTAPDDDAIEACDVATGLTDYSETPVDITGQEGAYGLTITEACNYTTTYVDTQTGTCPVVITRTFTVIDECLNEGTDTQTITIDDTTAPVVIAPDDDTIEACDVATGLTDYSETPVDITGQEGAYGLTITEACDYTVTYVDTQAGTCPIVITRTFTVTDECLNVGTDVQTITIDDTTAPVVTAPDDDTIEACDIAGGLADYSETPVDITGQEGAYGLTITEACAYTTTYVDTQAGTCPIVITRTFTVTDECLNVGTDVQTITIDDTTNPVVTAPDDDTIEACDIAGGLTDYSETPVDITGQEGTYGLTITEACNYTTTYVDTQTGTCPIVITRTFTVTDECLNVGTDVQTITIDDTTAPVVTAPDDDTIEACNVATGLTDYSETPVDITGQEGAYGLTIMEACAYTTTYVDTQAGTCPIVITRTFTVTDECLNVGTDVQTITIDDTTAPIVTAPDDDTIESCDVGGGLADYSETPVDITGQEGNYGLTITEACNYTTTYVDTQAGSCPVVITRTFTVTDECLNVGTDVQTITIGDTTDPVVTAPDDDTIEACDVATGLTDYSETPVDITGQEGAYGLTITEACNYTTTYVDTQAGTCPVVITRTFTVMDECLNVGTDVQTITIDDTTAPVVTAPDDDTIEACDVATGLTDYSETPVDITGQEGAYGLTVTEVCNYTTTYVDTQAGTCPVVITRTFTVTDECLNVGTDVQTITIDDTTAPVVTALDDDTIEACDIATGLTDYSETPVDITGQEGAYGLTITEACNYTTTYVDTQTGTCPVVITRTFTVTDECLNVGTDVQTITIDDTTAPVVTAPDDDTIEACDVATGLTDFSETPVDITGQESAYGLTVTEACNYTTTYVDTQAGTCPIVITRTFTVTDECLNVGTDVQTITIDDTTAPVVTAPDDDTIEACNVATGLTDYSETPVDITGQEGAYGLTVTEACNYTTTYVDTQAGTCPIVITRTFTVIDECLNVGTDVQTITIDDTTAPIVTAPDDDTIESCDIGGGLADYSETPVDITGQEGAYGLTITEACNYTTTYVDTQTGTCPVVITRTFTVTDECLNVGTDVQTITIGDTTDPVVTAPDDDTIEACDVATGLTDYSETPVDITGQEGAYGLTITETCNYTTTYVDTQTGSCPIVITRTFTVTDDCLNVGTDVQTITIDDTTAPVVIAPDDDTIEACDVATGLTDYSETPVDITGQEGAYGLTVTEACDYTVTYVDTQAGTCPIVITRTFTVTDECLNVGTDVQTITIDDTTAPVVTAPDDDTIEACDATTSLADYSETPVDITGQEAAYGLTITEACDYT</sequence>
<accession>A0A2D0MWN5</accession>
<feature type="non-terminal residue" evidence="1">
    <location>
        <position position="1"/>
    </location>
</feature>
<name>A0A2D0MWN5_FLAN2</name>
<proteinExistence type="predicted"/>
<evidence type="ECO:0000313" key="2">
    <source>
        <dbReference type="Proteomes" id="UP000223913"/>
    </source>
</evidence>
<dbReference type="EMBL" id="PDUD01000083">
    <property type="protein sequence ID" value="PHN00674.1"/>
    <property type="molecule type" value="Genomic_DNA"/>
</dbReference>
<feature type="non-terminal residue" evidence="1">
    <location>
        <position position="5247"/>
    </location>
</feature>
<dbReference type="RefSeq" id="WP_099155918.1">
    <property type="nucleotide sequence ID" value="NZ_PDUD01000083.1"/>
</dbReference>
<reference evidence="1 2" key="1">
    <citation type="submission" date="2017-10" db="EMBL/GenBank/DDBJ databases">
        <title>The draft genome sequence of Lewinella nigricans NBRC 102662.</title>
        <authorList>
            <person name="Wang K."/>
        </authorList>
    </citation>
    <scope>NUCLEOTIDE SEQUENCE [LARGE SCALE GENOMIC DNA]</scope>
    <source>
        <strain evidence="1 2">NBRC 102662</strain>
    </source>
</reference>
<evidence type="ECO:0000313" key="1">
    <source>
        <dbReference type="EMBL" id="PHN00674.1"/>
    </source>
</evidence>
<comment type="caution">
    <text evidence="1">The sequence shown here is derived from an EMBL/GenBank/DDBJ whole genome shotgun (WGS) entry which is preliminary data.</text>
</comment>
<gene>
    <name evidence="1" type="ORF">CRP01_41015</name>
</gene>
<dbReference type="Proteomes" id="UP000223913">
    <property type="component" value="Unassembled WGS sequence"/>
</dbReference>
<organism evidence="1 2">
    <name type="scientific">Flavilitoribacter nigricans (strain ATCC 23147 / DSM 23189 / NBRC 102662 / NCIMB 1420 / SS-2)</name>
    <name type="common">Lewinella nigricans</name>
    <dbReference type="NCBI Taxonomy" id="1122177"/>
    <lineage>
        <taxon>Bacteria</taxon>
        <taxon>Pseudomonadati</taxon>
        <taxon>Bacteroidota</taxon>
        <taxon>Saprospiria</taxon>
        <taxon>Saprospirales</taxon>
        <taxon>Lewinellaceae</taxon>
        <taxon>Flavilitoribacter</taxon>
    </lineage>
</organism>
<protein>
    <recommendedName>
        <fullName evidence="3">Gliding motility-associated C-terminal domain-containing protein</fullName>
    </recommendedName>
</protein>
<evidence type="ECO:0008006" key="3">
    <source>
        <dbReference type="Google" id="ProtNLM"/>
    </source>
</evidence>